<evidence type="ECO:0000313" key="1">
    <source>
        <dbReference type="EMBL" id="PVM75181.1"/>
    </source>
</evidence>
<sequence length="87" mass="9249">MLLSAVLLAAAVQATPVDPPRAVEGRVIAPARHRGCPRGDVTFALEPKAAPPARPLAKEKRHRASYAVMRSIDGCPVDTPMGVRDVK</sequence>
<evidence type="ECO:0000313" key="2">
    <source>
        <dbReference type="Proteomes" id="UP000244913"/>
    </source>
</evidence>
<dbReference type="RefSeq" id="WP_116569135.1">
    <property type="nucleotide sequence ID" value="NZ_QDKP01000054.1"/>
</dbReference>
<accession>A0A2T9J3N1</accession>
<organism evidence="1 2">
    <name type="scientific">Caulobacter radicis</name>
    <dbReference type="NCBI Taxonomy" id="2172650"/>
    <lineage>
        <taxon>Bacteria</taxon>
        <taxon>Pseudomonadati</taxon>
        <taxon>Pseudomonadota</taxon>
        <taxon>Alphaproteobacteria</taxon>
        <taxon>Caulobacterales</taxon>
        <taxon>Caulobacteraceae</taxon>
        <taxon>Caulobacter</taxon>
    </lineage>
</organism>
<protein>
    <submittedName>
        <fullName evidence="1">Uncharacterized protein</fullName>
    </submittedName>
</protein>
<dbReference type="EMBL" id="QDKP01000054">
    <property type="protein sequence ID" value="PVM75181.1"/>
    <property type="molecule type" value="Genomic_DNA"/>
</dbReference>
<dbReference type="Proteomes" id="UP000244913">
    <property type="component" value="Unassembled WGS sequence"/>
</dbReference>
<reference evidence="1 2" key="1">
    <citation type="submission" date="2018-04" db="EMBL/GenBank/DDBJ databases">
        <title>The genome sequence of Caulobacter sp. 736.</title>
        <authorList>
            <person name="Gao J."/>
            <person name="Sun J."/>
        </authorList>
    </citation>
    <scope>NUCLEOTIDE SEQUENCE [LARGE SCALE GENOMIC DNA]</scope>
    <source>
        <strain evidence="1 2">736</strain>
    </source>
</reference>
<keyword evidence="2" id="KW-1185">Reference proteome</keyword>
<name>A0A2T9J3N1_9CAUL</name>
<proteinExistence type="predicted"/>
<gene>
    <name evidence="1" type="ORF">DDF65_18675</name>
</gene>
<comment type="caution">
    <text evidence="1">The sequence shown here is derived from an EMBL/GenBank/DDBJ whole genome shotgun (WGS) entry which is preliminary data.</text>
</comment>
<dbReference type="AlphaFoldDB" id="A0A2T9J3N1"/>